<dbReference type="CDD" id="cd12108">
    <property type="entry name" value="Hr-like"/>
    <property type="match status" value="1"/>
</dbReference>
<dbReference type="EMBL" id="RPFW01000008">
    <property type="protein sequence ID" value="TVZ00695.1"/>
    <property type="molecule type" value="Genomic_DNA"/>
</dbReference>
<name>A0A6P2BRB0_9ACTN</name>
<feature type="region of interest" description="Disordered" evidence="1">
    <location>
        <begin position="1"/>
        <end position="43"/>
    </location>
</feature>
<keyword evidence="4" id="KW-1185">Reference proteome</keyword>
<feature type="region of interest" description="Disordered" evidence="1">
    <location>
        <begin position="193"/>
        <end position="215"/>
    </location>
</feature>
<reference evidence="3 4" key="1">
    <citation type="submission" date="2018-11" db="EMBL/GenBank/DDBJ databases">
        <title>Trebonia kvetii gen.nov., sp.nov., a novel acidophilic actinobacterium, and proposal of the new actinobacterial family Treboniaceae fam. nov.</title>
        <authorList>
            <person name="Rapoport D."/>
            <person name="Sagova-Mareckova M."/>
            <person name="Sedlacek I."/>
            <person name="Provaznik J."/>
            <person name="Kralova S."/>
            <person name="Pavlinic D."/>
            <person name="Benes V."/>
            <person name="Kopecky J."/>
        </authorList>
    </citation>
    <scope>NUCLEOTIDE SEQUENCE [LARGE SCALE GENOMIC DNA]</scope>
    <source>
        <strain evidence="3 4">15Tr583</strain>
    </source>
</reference>
<protein>
    <submittedName>
        <fullName evidence="3">Hemerythrin domain-containing protein</fullName>
    </submittedName>
</protein>
<dbReference type="AlphaFoldDB" id="A0A6P2BRB0"/>
<proteinExistence type="predicted"/>
<feature type="domain" description="Hemerythrin-like" evidence="2">
    <location>
        <begin position="46"/>
        <end position="170"/>
    </location>
</feature>
<evidence type="ECO:0000259" key="2">
    <source>
        <dbReference type="Pfam" id="PF01814"/>
    </source>
</evidence>
<accession>A0A6P2BRB0</accession>
<sequence length="232" mass="24809">MAVDADKPASPSTAFRLRPQCPGSGSRSGKTAGHRPEGGEQMPDVFEVLKKDHDEMKVMLAELEDGPKASDGATAEQLAFRRQALDQVIIEQSKHEAAEQQYFWPALGGLGSGGARVMQDGLEQENEAEPLLAELGKLEPGDEEFEERLTALISAARAHIAFEEAHAWPLLKAAINHDQAQALGDRIAAAKKTAPTRPHPHIPPQAARTAGPVAGVADKVRDILTGRGKNPS</sequence>
<dbReference type="PANTHER" id="PTHR35585">
    <property type="entry name" value="HHE DOMAIN PROTEIN (AFU_ORTHOLOGUE AFUA_4G00730)"/>
    <property type="match status" value="1"/>
</dbReference>
<organism evidence="3 4">
    <name type="scientific">Trebonia kvetii</name>
    <dbReference type="NCBI Taxonomy" id="2480626"/>
    <lineage>
        <taxon>Bacteria</taxon>
        <taxon>Bacillati</taxon>
        <taxon>Actinomycetota</taxon>
        <taxon>Actinomycetes</taxon>
        <taxon>Streptosporangiales</taxon>
        <taxon>Treboniaceae</taxon>
        <taxon>Trebonia</taxon>
    </lineage>
</organism>
<evidence type="ECO:0000256" key="1">
    <source>
        <dbReference type="SAM" id="MobiDB-lite"/>
    </source>
</evidence>
<gene>
    <name evidence="3" type="ORF">EAS64_35625</name>
</gene>
<evidence type="ECO:0000313" key="3">
    <source>
        <dbReference type="EMBL" id="TVZ00695.1"/>
    </source>
</evidence>
<dbReference type="InterPro" id="IPR012312">
    <property type="entry name" value="Hemerythrin-like"/>
</dbReference>
<dbReference type="OrthoDB" id="9793637at2"/>
<dbReference type="Proteomes" id="UP000460272">
    <property type="component" value="Unassembled WGS sequence"/>
</dbReference>
<evidence type="ECO:0000313" key="4">
    <source>
        <dbReference type="Proteomes" id="UP000460272"/>
    </source>
</evidence>
<dbReference type="Gene3D" id="1.20.120.520">
    <property type="entry name" value="nmb1532 protein domain like"/>
    <property type="match status" value="1"/>
</dbReference>
<dbReference type="Pfam" id="PF01814">
    <property type="entry name" value="Hemerythrin"/>
    <property type="match status" value="1"/>
</dbReference>
<dbReference type="PANTHER" id="PTHR35585:SF1">
    <property type="entry name" value="HHE DOMAIN PROTEIN (AFU_ORTHOLOGUE AFUA_4G00730)"/>
    <property type="match status" value="1"/>
</dbReference>
<comment type="caution">
    <text evidence="3">The sequence shown here is derived from an EMBL/GenBank/DDBJ whole genome shotgun (WGS) entry which is preliminary data.</text>
</comment>